<feature type="compositionally biased region" description="Polar residues" evidence="3">
    <location>
        <begin position="168"/>
        <end position="179"/>
    </location>
</feature>
<dbReference type="InterPro" id="IPR001138">
    <property type="entry name" value="Zn2Cys6_DnaBD"/>
</dbReference>
<feature type="region of interest" description="Disordered" evidence="3">
    <location>
        <begin position="223"/>
        <end position="288"/>
    </location>
</feature>
<dbReference type="GO" id="GO:0008270">
    <property type="term" value="F:zinc ion binding"/>
    <property type="evidence" value="ECO:0007669"/>
    <property type="project" value="InterPro"/>
</dbReference>
<feature type="region of interest" description="Disordered" evidence="3">
    <location>
        <begin position="111"/>
        <end position="179"/>
    </location>
</feature>
<evidence type="ECO:0000256" key="3">
    <source>
        <dbReference type="SAM" id="MobiDB-lite"/>
    </source>
</evidence>
<sequence length="856" mass="93946">MPDDEASDRPANPPNEDTEGPKMKRARTILACLACRQKKRRCDGERPRCQRCVRTNGTCEYSADFYPIPLVESSSSAKRPLENDHTNTAHVAQPTLSEASDAYRQEPNTAIGQFEPFKQLENPRLNPPTSGPRMDDPIGPTIPFNPNEWNRQPAPRVSLSHSPGDVNNPYQGNLSESSHPNVAPYKDRFAAMARQPFPMTEGLPDQTGLDEWTQLFLTQVFTGDGRMPSVAPGTQPSKSLPGQSPFSNPQLGNQPLQSLYSAASQSPNQSFNPKVDAISPQLSNGSSKRGGKYRIPYFRYFGRTAIAPGMRRVTCEVSAPPSPTRGSMSLEPTTAHQDYFDETGEVPNSGTLHELLPIFEKHFGYFFSFISVPELNQKMRKEEASPILLNAICAISARYSPKHALETPNEGGLLGTSWTSNQASRAAAYSGDVFAQKAKSQALKVLAVSDLDVCAALLILSWNEFGCDRDAGLWMYSGMAQRMSVDCGLDRPPEQLESEEDWTRLKLFYCLHVMDSILVVGTGRRGSFEDVLPPVPSFPSISGTTLSDPFPFLVRIMVLARKIVHTIGKSEEQVQPEGLAVLQQELVDIGSSMPKELQFSIQNLQPYVLVGKSAGFIFMHLWFHTLVILLHAPSIVNDSQSATQEEGRDIALSSAKTISDIATFAELVEPKAITQPFVNYPFFTAGRLFVKETLLYTQMQADDSNGRSKPALALLQSSARQNLERMKSFLRNLETYWAGVRYITAALTQKADGVGSAGLDIAEEGPNVTLISALNSKAKAARPVVPSDPNWFGFGLTGAFDSPADQAVTILRPQTDAGLMTAHLGLGLDVAAVRDVTIPYGRNPYEWENIANWIGP</sequence>
<evidence type="ECO:0000313" key="5">
    <source>
        <dbReference type="EMBL" id="GHJ87896.1"/>
    </source>
</evidence>
<feature type="compositionally biased region" description="Polar residues" evidence="3">
    <location>
        <begin position="232"/>
        <end position="272"/>
    </location>
</feature>
<evidence type="ECO:0000256" key="2">
    <source>
        <dbReference type="ARBA" id="ARBA00023242"/>
    </source>
</evidence>
<dbReference type="EMBL" id="BLZA01000023">
    <property type="protein sequence ID" value="GHJ87896.1"/>
    <property type="molecule type" value="Genomic_DNA"/>
</dbReference>
<dbReference type="InterPro" id="IPR036864">
    <property type="entry name" value="Zn2-C6_fun-type_DNA-bd_sf"/>
</dbReference>
<dbReference type="SMART" id="SM00906">
    <property type="entry name" value="Fungal_trans"/>
    <property type="match status" value="1"/>
</dbReference>
<evidence type="ECO:0000259" key="4">
    <source>
        <dbReference type="PROSITE" id="PS50048"/>
    </source>
</evidence>
<evidence type="ECO:0000256" key="1">
    <source>
        <dbReference type="ARBA" id="ARBA00022723"/>
    </source>
</evidence>
<dbReference type="AlphaFoldDB" id="A0A8H3YHS4"/>
<evidence type="ECO:0000313" key="6">
    <source>
        <dbReference type="Proteomes" id="UP000620104"/>
    </source>
</evidence>
<dbReference type="Gene3D" id="4.10.240.10">
    <property type="entry name" value="Zn(2)-C6 fungal-type DNA-binding domain"/>
    <property type="match status" value="1"/>
</dbReference>
<dbReference type="CDD" id="cd12148">
    <property type="entry name" value="fungal_TF_MHR"/>
    <property type="match status" value="1"/>
</dbReference>
<proteinExistence type="predicted"/>
<comment type="caution">
    <text evidence="5">The sequence shown here is derived from an EMBL/GenBank/DDBJ whole genome shotgun (WGS) entry which is preliminary data.</text>
</comment>
<keyword evidence="6" id="KW-1185">Reference proteome</keyword>
<dbReference type="GO" id="GO:0003677">
    <property type="term" value="F:DNA binding"/>
    <property type="evidence" value="ECO:0007669"/>
    <property type="project" value="InterPro"/>
</dbReference>
<dbReference type="PANTHER" id="PTHR47783">
    <property type="entry name" value="ZN(II)2CYS6 TRANSCRIPTION FACTOR (EUROFUNG)-RELATED"/>
    <property type="match status" value="1"/>
</dbReference>
<keyword evidence="2" id="KW-0539">Nucleus</keyword>
<dbReference type="OrthoDB" id="2428527at2759"/>
<dbReference type="GO" id="GO:0000981">
    <property type="term" value="F:DNA-binding transcription factor activity, RNA polymerase II-specific"/>
    <property type="evidence" value="ECO:0007669"/>
    <property type="project" value="InterPro"/>
</dbReference>
<name>A0A8H3YHS4_9TREE</name>
<dbReference type="GO" id="GO:0006351">
    <property type="term" value="P:DNA-templated transcription"/>
    <property type="evidence" value="ECO:0007669"/>
    <property type="project" value="InterPro"/>
</dbReference>
<dbReference type="Pfam" id="PF04082">
    <property type="entry name" value="Fungal_trans"/>
    <property type="match status" value="1"/>
</dbReference>
<protein>
    <recommendedName>
        <fullName evidence="4">Zn(2)-C6 fungal-type domain-containing protein</fullName>
    </recommendedName>
</protein>
<dbReference type="Pfam" id="PF00172">
    <property type="entry name" value="Zn_clus"/>
    <property type="match status" value="1"/>
</dbReference>
<dbReference type="SMART" id="SM00066">
    <property type="entry name" value="GAL4"/>
    <property type="match status" value="1"/>
</dbReference>
<keyword evidence="1" id="KW-0479">Metal-binding</keyword>
<feature type="domain" description="Zn(2)-C6 fungal-type" evidence="4">
    <location>
        <begin position="31"/>
        <end position="61"/>
    </location>
</feature>
<organism evidence="5 6">
    <name type="scientific">Naganishia liquefaciens</name>
    <dbReference type="NCBI Taxonomy" id="104408"/>
    <lineage>
        <taxon>Eukaryota</taxon>
        <taxon>Fungi</taxon>
        <taxon>Dikarya</taxon>
        <taxon>Basidiomycota</taxon>
        <taxon>Agaricomycotina</taxon>
        <taxon>Tremellomycetes</taxon>
        <taxon>Filobasidiales</taxon>
        <taxon>Filobasidiaceae</taxon>
        <taxon>Naganishia</taxon>
    </lineage>
</organism>
<feature type="region of interest" description="Disordered" evidence="3">
    <location>
        <begin position="1"/>
        <end position="23"/>
    </location>
</feature>
<dbReference type="CDD" id="cd00067">
    <property type="entry name" value="GAL4"/>
    <property type="match status" value="1"/>
</dbReference>
<accession>A0A8H3YHS4</accession>
<dbReference type="Proteomes" id="UP000620104">
    <property type="component" value="Unassembled WGS sequence"/>
</dbReference>
<reference evidence="5" key="1">
    <citation type="submission" date="2020-07" db="EMBL/GenBank/DDBJ databases">
        <title>Draft Genome Sequence of a Deep-Sea Yeast, Naganishia (Cryptococcus) liquefaciens strain N6.</title>
        <authorList>
            <person name="Han Y.W."/>
            <person name="Kajitani R."/>
            <person name="Morimoto H."/>
            <person name="Parhat M."/>
            <person name="Tsubouchi H."/>
            <person name="Bakenova O."/>
            <person name="Ogata M."/>
            <person name="Argunhan B."/>
            <person name="Aoki R."/>
            <person name="Kajiwara S."/>
            <person name="Itoh T."/>
            <person name="Iwasaki H."/>
        </authorList>
    </citation>
    <scope>NUCLEOTIDE SEQUENCE</scope>
    <source>
        <strain evidence="5">N6</strain>
    </source>
</reference>
<dbReference type="PROSITE" id="PS00463">
    <property type="entry name" value="ZN2_CY6_FUNGAL_1"/>
    <property type="match status" value="1"/>
</dbReference>
<dbReference type="PROSITE" id="PS50048">
    <property type="entry name" value="ZN2_CY6_FUNGAL_2"/>
    <property type="match status" value="1"/>
</dbReference>
<dbReference type="InterPro" id="IPR007219">
    <property type="entry name" value="XnlR_reg_dom"/>
</dbReference>
<dbReference type="SUPFAM" id="SSF57701">
    <property type="entry name" value="Zn2/Cys6 DNA-binding domain"/>
    <property type="match status" value="1"/>
</dbReference>
<gene>
    <name evidence="5" type="ORF">NliqN6_4298</name>
</gene>
<dbReference type="PANTHER" id="PTHR47783:SF1">
    <property type="entry name" value="ZN(II)2CYS6 TRANSCRIPTION FACTOR (EUROFUNG)"/>
    <property type="match status" value="1"/>
</dbReference>